<evidence type="ECO:0000313" key="2">
    <source>
        <dbReference type="EMBL" id="PON78098.1"/>
    </source>
</evidence>
<dbReference type="OrthoDB" id="10543662at2759"/>
<dbReference type="AlphaFoldDB" id="A0A2P5DXT0"/>
<organism evidence="2 3">
    <name type="scientific">Trema orientale</name>
    <name type="common">Charcoal tree</name>
    <name type="synonym">Celtis orientalis</name>
    <dbReference type="NCBI Taxonomy" id="63057"/>
    <lineage>
        <taxon>Eukaryota</taxon>
        <taxon>Viridiplantae</taxon>
        <taxon>Streptophyta</taxon>
        <taxon>Embryophyta</taxon>
        <taxon>Tracheophyta</taxon>
        <taxon>Spermatophyta</taxon>
        <taxon>Magnoliopsida</taxon>
        <taxon>eudicotyledons</taxon>
        <taxon>Gunneridae</taxon>
        <taxon>Pentapetalae</taxon>
        <taxon>rosids</taxon>
        <taxon>fabids</taxon>
        <taxon>Rosales</taxon>
        <taxon>Cannabaceae</taxon>
        <taxon>Trema</taxon>
    </lineage>
</organism>
<protein>
    <submittedName>
        <fullName evidence="2">Sieve element occlusion, N-terminal</fullName>
    </submittedName>
</protein>
<evidence type="ECO:0000313" key="3">
    <source>
        <dbReference type="Proteomes" id="UP000237000"/>
    </source>
</evidence>
<proteinExistence type="predicted"/>
<reference evidence="3" key="1">
    <citation type="submission" date="2016-06" db="EMBL/GenBank/DDBJ databases">
        <title>Parallel loss of symbiosis genes in relatives of nitrogen-fixing non-legume Parasponia.</title>
        <authorList>
            <person name="Van Velzen R."/>
            <person name="Holmer R."/>
            <person name="Bu F."/>
            <person name="Rutten L."/>
            <person name="Van Zeijl A."/>
            <person name="Liu W."/>
            <person name="Santuari L."/>
            <person name="Cao Q."/>
            <person name="Sharma T."/>
            <person name="Shen D."/>
            <person name="Roswanjaya Y."/>
            <person name="Wardhani T."/>
            <person name="Kalhor M.S."/>
            <person name="Jansen J."/>
            <person name="Van den Hoogen J."/>
            <person name="Gungor B."/>
            <person name="Hartog M."/>
            <person name="Hontelez J."/>
            <person name="Verver J."/>
            <person name="Yang W.-C."/>
            <person name="Schijlen E."/>
            <person name="Repin R."/>
            <person name="Schilthuizen M."/>
            <person name="Schranz E."/>
            <person name="Heidstra R."/>
            <person name="Miyata K."/>
            <person name="Fedorova E."/>
            <person name="Kohlen W."/>
            <person name="Bisseling T."/>
            <person name="Smit S."/>
            <person name="Geurts R."/>
        </authorList>
    </citation>
    <scope>NUCLEOTIDE SEQUENCE [LARGE SCALE GENOMIC DNA]</scope>
    <source>
        <strain evidence="3">cv. RG33-2</strain>
    </source>
</reference>
<dbReference type="STRING" id="63057.A0A2P5DXT0"/>
<dbReference type="PANTHER" id="PTHR33232">
    <property type="entry name" value="PROTEIN SIEVE ELEMENT OCCLUSION B-LIKE"/>
    <property type="match status" value="1"/>
</dbReference>
<evidence type="ECO:0000259" key="1">
    <source>
        <dbReference type="Pfam" id="PF14576"/>
    </source>
</evidence>
<dbReference type="InterPro" id="IPR027942">
    <property type="entry name" value="SEO_N"/>
</dbReference>
<dbReference type="EMBL" id="JXTC01000243">
    <property type="protein sequence ID" value="PON78098.1"/>
    <property type="molecule type" value="Genomic_DNA"/>
</dbReference>
<comment type="caution">
    <text evidence="2">The sequence shown here is derived from an EMBL/GenBank/DDBJ whole genome shotgun (WGS) entry which is preliminary data.</text>
</comment>
<dbReference type="GO" id="GO:0010088">
    <property type="term" value="P:phloem development"/>
    <property type="evidence" value="ECO:0007669"/>
    <property type="project" value="InterPro"/>
</dbReference>
<dbReference type="PANTHER" id="PTHR33232:SF18">
    <property type="entry name" value="PROTEIN SIEVE ELEMENT OCCLUSION B-LIKE"/>
    <property type="match status" value="1"/>
</dbReference>
<gene>
    <name evidence="2" type="ORF">TorRG33x02_239350</name>
</gene>
<dbReference type="Proteomes" id="UP000237000">
    <property type="component" value="Unassembled WGS sequence"/>
</dbReference>
<dbReference type="InterPro" id="IPR039299">
    <property type="entry name" value="SEOA"/>
</dbReference>
<dbReference type="InParanoid" id="A0A2P5DXT0"/>
<accession>A0A2P5DXT0</accession>
<sequence length="87" mass="9905">MQVIAIFDEFEELSTYDPKDVPGLAIAMDHLPVDVYWPILSIVACSTKICILTSDEEKALDLAPYSQKVHYILNKLKMYSSYFAESK</sequence>
<keyword evidence="3" id="KW-1185">Reference proteome</keyword>
<name>A0A2P5DXT0_TREOI</name>
<feature type="domain" description="Sieve element occlusion N-terminal" evidence="1">
    <location>
        <begin position="1"/>
        <end position="77"/>
    </location>
</feature>
<dbReference type="Pfam" id="PF14576">
    <property type="entry name" value="SEO_N"/>
    <property type="match status" value="1"/>
</dbReference>